<dbReference type="PANTHER" id="PTHR45228">
    <property type="entry name" value="CYCLIC DI-GMP PHOSPHODIESTERASE TM_0186-RELATED"/>
    <property type="match status" value="1"/>
</dbReference>
<evidence type="ECO:0000313" key="4">
    <source>
        <dbReference type="Proteomes" id="UP000661918"/>
    </source>
</evidence>
<evidence type="ECO:0000256" key="1">
    <source>
        <dbReference type="SAM" id="MobiDB-lite"/>
    </source>
</evidence>
<feature type="compositionally biased region" description="Basic and acidic residues" evidence="1">
    <location>
        <begin position="1"/>
        <end position="12"/>
    </location>
</feature>
<feature type="domain" description="HD-GYP" evidence="2">
    <location>
        <begin position="191"/>
        <end position="372"/>
    </location>
</feature>
<keyword evidence="4" id="KW-1185">Reference proteome</keyword>
<feature type="region of interest" description="Disordered" evidence="1">
    <location>
        <begin position="1"/>
        <end position="57"/>
    </location>
</feature>
<protein>
    <submittedName>
        <fullName evidence="3">Phosphohydrolase</fullName>
    </submittedName>
</protein>
<dbReference type="Proteomes" id="UP000661918">
    <property type="component" value="Unassembled WGS sequence"/>
</dbReference>
<dbReference type="InterPro" id="IPR006674">
    <property type="entry name" value="HD_domain"/>
</dbReference>
<organism evidence="3 4">
    <name type="scientific">Deinococcus aerophilus</name>
    <dbReference type="NCBI Taxonomy" id="522488"/>
    <lineage>
        <taxon>Bacteria</taxon>
        <taxon>Thermotogati</taxon>
        <taxon>Deinococcota</taxon>
        <taxon>Deinococci</taxon>
        <taxon>Deinococcales</taxon>
        <taxon>Deinococcaceae</taxon>
        <taxon>Deinococcus</taxon>
    </lineage>
</organism>
<evidence type="ECO:0000259" key="2">
    <source>
        <dbReference type="PROSITE" id="PS51832"/>
    </source>
</evidence>
<reference evidence="4" key="1">
    <citation type="journal article" date="2019" name="Int. J. Syst. Evol. Microbiol.">
        <title>The Global Catalogue of Microorganisms (GCM) 10K type strain sequencing project: providing services to taxonomists for standard genome sequencing and annotation.</title>
        <authorList>
            <consortium name="The Broad Institute Genomics Platform"/>
            <consortium name="The Broad Institute Genome Sequencing Center for Infectious Disease"/>
            <person name="Wu L."/>
            <person name="Ma J."/>
        </authorList>
    </citation>
    <scope>NUCLEOTIDE SEQUENCE [LARGE SCALE GENOMIC DNA]</scope>
    <source>
        <strain evidence="4">JCM 15443</strain>
    </source>
</reference>
<dbReference type="SMART" id="SM00471">
    <property type="entry name" value="HDc"/>
    <property type="match status" value="1"/>
</dbReference>
<dbReference type="InterPro" id="IPR003607">
    <property type="entry name" value="HD/PDEase_dom"/>
</dbReference>
<proteinExistence type="predicted"/>
<gene>
    <name evidence="3" type="ORF">GCM10010841_13920</name>
</gene>
<dbReference type="PROSITE" id="PS51832">
    <property type="entry name" value="HD_GYP"/>
    <property type="match status" value="1"/>
</dbReference>
<dbReference type="PANTHER" id="PTHR45228:SF4">
    <property type="entry name" value="LIPOPROTEIN"/>
    <property type="match status" value="1"/>
</dbReference>
<name>A0ABQ2GQN7_9DEIO</name>
<sequence>MLERDGQKEQTVHHPIPPPGSATGYTAPNVFRRPRPQQAPPAATPRTSEGGVADSGPDATRILSDLLSRPTHTGVLESALAHAATLLGGDVRGYAVVRRGQDCVTAVLGYPRALVGTALSGPWASMRARVLTDGAHELYELNPPEIHTLLNTCGMRDVKLSLVVPLSDRGRNLGALVLDRTGPGGIDPGAQEAVNRWAAAVAPLLGVLDSREDWKQTARQITGAVAEAVESRDFDALGHAAAVAEASVKLGRAVGLAERELEELWYAATLHDIGKIHGESGHALVGSNFLHGIPHLSEAQKAIRHHHERWDGQGEPGRLEGEDIPLYARIVAVANAYVRLGDFERLRTQAGKGLDARLVGLMEKVMLEAPTQ</sequence>
<dbReference type="EMBL" id="BMOM01000008">
    <property type="protein sequence ID" value="GGM06934.1"/>
    <property type="molecule type" value="Genomic_DNA"/>
</dbReference>
<dbReference type="CDD" id="cd00077">
    <property type="entry name" value="HDc"/>
    <property type="match status" value="1"/>
</dbReference>
<dbReference type="SUPFAM" id="SSF109604">
    <property type="entry name" value="HD-domain/PDEase-like"/>
    <property type="match status" value="1"/>
</dbReference>
<dbReference type="InterPro" id="IPR052020">
    <property type="entry name" value="Cyclic_di-GMP/3'3'-cGAMP_PDE"/>
</dbReference>
<comment type="caution">
    <text evidence="3">The sequence shown here is derived from an EMBL/GenBank/DDBJ whole genome shotgun (WGS) entry which is preliminary data.</text>
</comment>
<accession>A0ABQ2GQN7</accession>
<dbReference type="InterPro" id="IPR037522">
    <property type="entry name" value="HD_GYP_dom"/>
</dbReference>
<dbReference type="Pfam" id="PF01966">
    <property type="entry name" value="HD"/>
    <property type="match status" value="1"/>
</dbReference>
<evidence type="ECO:0000313" key="3">
    <source>
        <dbReference type="EMBL" id="GGM06934.1"/>
    </source>
</evidence>
<dbReference type="Gene3D" id="1.10.3210.10">
    <property type="entry name" value="Hypothetical protein af1432"/>
    <property type="match status" value="2"/>
</dbReference>
<dbReference type="SUPFAM" id="SSF55781">
    <property type="entry name" value="GAF domain-like"/>
    <property type="match status" value="1"/>
</dbReference>